<evidence type="ECO:0000256" key="2">
    <source>
        <dbReference type="RuleBase" id="RU000393"/>
    </source>
</evidence>
<dbReference type="PROSITE" id="PS00087">
    <property type="entry name" value="SOD_CU_ZN_1"/>
    <property type="match status" value="1"/>
</dbReference>
<comment type="catalytic activity">
    <reaction evidence="2">
        <text>2 superoxide + 2 H(+) = H2O2 + O2</text>
        <dbReference type="Rhea" id="RHEA:20696"/>
        <dbReference type="ChEBI" id="CHEBI:15378"/>
        <dbReference type="ChEBI" id="CHEBI:15379"/>
        <dbReference type="ChEBI" id="CHEBI:16240"/>
        <dbReference type="ChEBI" id="CHEBI:18421"/>
        <dbReference type="EC" id="1.15.1.1"/>
    </reaction>
</comment>
<dbReference type="InterPro" id="IPR018152">
    <property type="entry name" value="SOD_Cu/Zn_BS"/>
</dbReference>
<keyword evidence="2" id="KW-0560">Oxidoreductase</keyword>
<dbReference type="PRINTS" id="PR00068">
    <property type="entry name" value="CUZNDISMTASE"/>
</dbReference>
<keyword evidence="2" id="KW-0862">Zinc</keyword>
<keyword evidence="6" id="KW-1185">Reference proteome</keyword>
<comment type="caution">
    <text evidence="5">The sequence shown here is derived from an EMBL/GenBank/DDBJ whole genome shotgun (WGS) entry which is preliminary data.</text>
</comment>
<comment type="similarity">
    <text evidence="1 2">Belongs to the Cu-Zn superoxide dismutase family.</text>
</comment>
<evidence type="ECO:0000256" key="1">
    <source>
        <dbReference type="ARBA" id="ARBA00010457"/>
    </source>
</evidence>
<accession>A0ABX0AI48</accession>
<organism evidence="5 6">
    <name type="scientific">Pseudoxanthomonas gei</name>
    <dbReference type="NCBI Taxonomy" id="1383030"/>
    <lineage>
        <taxon>Bacteria</taxon>
        <taxon>Pseudomonadati</taxon>
        <taxon>Pseudomonadota</taxon>
        <taxon>Gammaproteobacteria</taxon>
        <taxon>Lysobacterales</taxon>
        <taxon>Lysobacteraceae</taxon>
        <taxon>Pseudoxanthomonas</taxon>
    </lineage>
</organism>
<evidence type="ECO:0000256" key="3">
    <source>
        <dbReference type="SAM" id="SignalP"/>
    </source>
</evidence>
<dbReference type="EMBL" id="QOVG01000005">
    <property type="protein sequence ID" value="NDK38934.1"/>
    <property type="molecule type" value="Genomic_DNA"/>
</dbReference>
<keyword evidence="2" id="KW-0186">Copper</keyword>
<dbReference type="EC" id="1.15.1.1" evidence="2"/>
<protein>
    <recommendedName>
        <fullName evidence="2">Superoxide dismutase [Cu-Zn]</fullName>
        <ecNumber evidence="2">1.15.1.1</ecNumber>
    </recommendedName>
</protein>
<keyword evidence="3" id="KW-0732">Signal</keyword>
<comment type="cofactor">
    <cofactor evidence="2">
        <name>Cu cation</name>
        <dbReference type="ChEBI" id="CHEBI:23378"/>
    </cofactor>
    <text evidence="2">Binds 1 copper ion per subunit.</text>
</comment>
<dbReference type="InterPro" id="IPR036423">
    <property type="entry name" value="SOD-like_Cu/Zn_dom_sf"/>
</dbReference>
<proteinExistence type="inferred from homology"/>
<dbReference type="PROSITE" id="PS51257">
    <property type="entry name" value="PROKAR_LIPOPROTEIN"/>
    <property type="match status" value="1"/>
</dbReference>
<comment type="function">
    <text evidence="2">Destroys radicals which are normally produced within the cells and which are toxic to biological systems.</text>
</comment>
<dbReference type="RefSeq" id="WP_162349511.1">
    <property type="nucleotide sequence ID" value="NZ_QOVG01000005.1"/>
</dbReference>
<reference evidence="5 6" key="1">
    <citation type="submission" date="2018-07" db="EMBL/GenBank/DDBJ databases">
        <title>Whole genome Sequencing of Pseudoxanthomonas gei KCTC 32298 (T).</title>
        <authorList>
            <person name="Kumar S."/>
            <person name="Bansal K."/>
            <person name="Kaur A."/>
            <person name="Patil P."/>
            <person name="Sharma S."/>
            <person name="Patil P.B."/>
        </authorList>
    </citation>
    <scope>NUCLEOTIDE SEQUENCE [LARGE SCALE GENOMIC DNA]</scope>
    <source>
        <strain evidence="5 6">KCTC 32298</strain>
    </source>
</reference>
<dbReference type="Gene3D" id="2.60.40.200">
    <property type="entry name" value="Superoxide dismutase, copper/zinc binding domain"/>
    <property type="match status" value="1"/>
</dbReference>
<dbReference type="Proteomes" id="UP001429354">
    <property type="component" value="Unassembled WGS sequence"/>
</dbReference>
<name>A0ABX0AI48_9GAMM</name>
<evidence type="ECO:0000313" key="6">
    <source>
        <dbReference type="Proteomes" id="UP001429354"/>
    </source>
</evidence>
<gene>
    <name evidence="5" type="ORF">DT603_08785</name>
</gene>
<sequence length="186" mass="18072">MRIALMAAATAVFLAACSSSTPTKPAHPASAGVSTARQAVVKLAPASGSLVSGKVTVMPMAGGVHLTGVVGGLPPNSTHGFHVHEKGDCSAADASSAGAHFNPFASAHGKAESGTHHAGDMDNVVANAEGVVNLNVHLSGVTLGGGAANDIAGRALVVHAAPDDYSSQPAGNAGARVACGVISVTQ</sequence>
<dbReference type="Pfam" id="PF00080">
    <property type="entry name" value="Sod_Cu"/>
    <property type="match status" value="1"/>
</dbReference>
<dbReference type="PANTHER" id="PTHR10003">
    <property type="entry name" value="SUPEROXIDE DISMUTASE CU-ZN -RELATED"/>
    <property type="match status" value="1"/>
</dbReference>
<dbReference type="InterPro" id="IPR024134">
    <property type="entry name" value="SOD_Cu/Zn_/chaperone"/>
</dbReference>
<evidence type="ECO:0000259" key="4">
    <source>
        <dbReference type="Pfam" id="PF00080"/>
    </source>
</evidence>
<evidence type="ECO:0000313" key="5">
    <source>
        <dbReference type="EMBL" id="NDK38934.1"/>
    </source>
</evidence>
<dbReference type="SUPFAM" id="SSF49329">
    <property type="entry name" value="Cu,Zn superoxide dismutase-like"/>
    <property type="match status" value="1"/>
</dbReference>
<dbReference type="InterPro" id="IPR001424">
    <property type="entry name" value="SOD_Cu_Zn_dom"/>
</dbReference>
<feature type="chain" id="PRO_5045931840" description="Superoxide dismutase [Cu-Zn]" evidence="3">
    <location>
        <begin position="21"/>
        <end position="186"/>
    </location>
</feature>
<comment type="cofactor">
    <cofactor evidence="2">
        <name>Zn(2+)</name>
        <dbReference type="ChEBI" id="CHEBI:29105"/>
    </cofactor>
    <text evidence="2">Binds 1 zinc ion per subunit.</text>
</comment>
<feature type="signal peptide" evidence="3">
    <location>
        <begin position="1"/>
        <end position="20"/>
    </location>
</feature>
<dbReference type="PROSITE" id="PS00332">
    <property type="entry name" value="SOD_CU_ZN_2"/>
    <property type="match status" value="1"/>
</dbReference>
<keyword evidence="2" id="KW-0479">Metal-binding</keyword>
<feature type="domain" description="Superoxide dismutase copper/zinc binding" evidence="4">
    <location>
        <begin position="51"/>
        <end position="182"/>
    </location>
</feature>
<dbReference type="CDD" id="cd00305">
    <property type="entry name" value="Cu-Zn_Superoxide_Dismutase"/>
    <property type="match status" value="1"/>
</dbReference>